<comment type="caution">
    <text evidence="1">The sequence shown here is derived from an EMBL/GenBank/DDBJ whole genome shotgun (WGS) entry which is preliminary data.</text>
</comment>
<dbReference type="EMBL" id="MU854462">
    <property type="protein sequence ID" value="KAK4034878.1"/>
    <property type="molecule type" value="Genomic_DNA"/>
</dbReference>
<sequence length="192" mass="20574">MAIARLTHPSRAHRSSLRCGSTFLAWVATFVLLLAFSSLFGVPPTATAAPAPLSLRDTRSTEDHVSLAHHSQALDHPSLPLEADAAITTHGASSNSRTDPKQDAIDGTYADTTLPAAVNMKVVDRLVDRLVDVVGTCLFWLVGFMVRIYVGWLWRGVVGVWGEVHARQNSHHQDGVGREVVGGGGLIYAGMA</sequence>
<proteinExistence type="predicted"/>
<reference evidence="2" key="1">
    <citation type="journal article" date="2023" name="Mol. Phylogenet. Evol.">
        <title>Genome-scale phylogeny and comparative genomics of the fungal order Sordariales.</title>
        <authorList>
            <person name="Hensen N."/>
            <person name="Bonometti L."/>
            <person name="Westerberg I."/>
            <person name="Brannstrom I.O."/>
            <person name="Guillou S."/>
            <person name="Cros-Aarteil S."/>
            <person name="Calhoun S."/>
            <person name="Haridas S."/>
            <person name="Kuo A."/>
            <person name="Mondo S."/>
            <person name="Pangilinan J."/>
            <person name="Riley R."/>
            <person name="LaButti K."/>
            <person name="Andreopoulos B."/>
            <person name="Lipzen A."/>
            <person name="Chen C."/>
            <person name="Yan M."/>
            <person name="Daum C."/>
            <person name="Ng V."/>
            <person name="Clum A."/>
            <person name="Steindorff A."/>
            <person name="Ohm R.A."/>
            <person name="Martin F."/>
            <person name="Silar P."/>
            <person name="Natvig D.O."/>
            <person name="Lalanne C."/>
            <person name="Gautier V."/>
            <person name="Ament-Velasquez S.L."/>
            <person name="Kruys A."/>
            <person name="Hutchinson M.I."/>
            <person name="Powell A.J."/>
            <person name="Barry K."/>
            <person name="Miller A.N."/>
            <person name="Grigoriev I.V."/>
            <person name="Debuchy R."/>
            <person name="Gladieux P."/>
            <person name="Hiltunen Thoren M."/>
            <person name="Johannesson H."/>
        </authorList>
    </citation>
    <scope>NUCLEOTIDE SEQUENCE [LARGE SCALE GENOMIC DNA]</scope>
    <source>
        <strain evidence="2">CBS 284.82</strain>
    </source>
</reference>
<name>A0AAN6PAR9_9PEZI</name>
<accession>A0AAN6PAR9</accession>
<dbReference type="AlphaFoldDB" id="A0AAN6PAR9"/>
<evidence type="ECO:0000313" key="2">
    <source>
        <dbReference type="Proteomes" id="UP001303115"/>
    </source>
</evidence>
<dbReference type="Proteomes" id="UP001303115">
    <property type="component" value="Unassembled WGS sequence"/>
</dbReference>
<protein>
    <submittedName>
        <fullName evidence="1">Uncharacterized protein</fullName>
    </submittedName>
</protein>
<keyword evidence="2" id="KW-1185">Reference proteome</keyword>
<evidence type="ECO:0000313" key="1">
    <source>
        <dbReference type="EMBL" id="KAK4034878.1"/>
    </source>
</evidence>
<organism evidence="1 2">
    <name type="scientific">Parachaetomium inaequale</name>
    <dbReference type="NCBI Taxonomy" id="2588326"/>
    <lineage>
        <taxon>Eukaryota</taxon>
        <taxon>Fungi</taxon>
        <taxon>Dikarya</taxon>
        <taxon>Ascomycota</taxon>
        <taxon>Pezizomycotina</taxon>
        <taxon>Sordariomycetes</taxon>
        <taxon>Sordariomycetidae</taxon>
        <taxon>Sordariales</taxon>
        <taxon>Chaetomiaceae</taxon>
        <taxon>Parachaetomium</taxon>
    </lineage>
</organism>
<gene>
    <name evidence="1" type="ORF">C8A01DRAFT_38643</name>
</gene>